<dbReference type="OrthoDB" id="3985100at2"/>
<dbReference type="EMBL" id="SJKA01000008">
    <property type="protein sequence ID" value="TCC30574.1"/>
    <property type="molecule type" value="Genomic_DNA"/>
</dbReference>
<evidence type="ECO:0000313" key="3">
    <source>
        <dbReference type="EMBL" id="TCC30574.1"/>
    </source>
</evidence>
<gene>
    <name evidence="3" type="ORF">E0H50_24560</name>
</gene>
<dbReference type="Proteomes" id="UP000292695">
    <property type="component" value="Unassembled WGS sequence"/>
</dbReference>
<dbReference type="InterPro" id="IPR041033">
    <property type="entry name" value="SpaA_PFL_dom_1"/>
</dbReference>
<dbReference type="Gene3D" id="2.60.40.10">
    <property type="entry name" value="Immunoglobulins"/>
    <property type="match status" value="1"/>
</dbReference>
<dbReference type="GO" id="GO:0005975">
    <property type="term" value="P:carbohydrate metabolic process"/>
    <property type="evidence" value="ECO:0007669"/>
    <property type="project" value="UniProtKB-ARBA"/>
</dbReference>
<feature type="domain" description="SpaA-like prealbumin fold" evidence="2">
    <location>
        <begin position="323"/>
        <end position="378"/>
    </location>
</feature>
<accession>A0A4R0IEY7</accession>
<dbReference type="Pfam" id="PF17802">
    <property type="entry name" value="SpaA"/>
    <property type="match status" value="1"/>
</dbReference>
<evidence type="ECO:0000313" key="4">
    <source>
        <dbReference type="Proteomes" id="UP000292695"/>
    </source>
</evidence>
<organism evidence="3 4">
    <name type="scientific">Kribbella sindirgiensis</name>
    <dbReference type="NCBI Taxonomy" id="1124744"/>
    <lineage>
        <taxon>Bacteria</taxon>
        <taxon>Bacillati</taxon>
        <taxon>Actinomycetota</taxon>
        <taxon>Actinomycetes</taxon>
        <taxon>Propionibacteriales</taxon>
        <taxon>Kribbellaceae</taxon>
        <taxon>Kribbella</taxon>
    </lineage>
</organism>
<dbReference type="SUPFAM" id="SSF49478">
    <property type="entry name" value="Cna protein B-type domain"/>
    <property type="match status" value="1"/>
</dbReference>
<proteinExistence type="predicted"/>
<evidence type="ECO:0000256" key="1">
    <source>
        <dbReference type="SAM" id="MobiDB-lite"/>
    </source>
</evidence>
<comment type="caution">
    <text evidence="3">The sequence shown here is derived from an EMBL/GenBank/DDBJ whole genome shotgun (WGS) entry which is preliminary data.</text>
</comment>
<feature type="region of interest" description="Disordered" evidence="1">
    <location>
        <begin position="74"/>
        <end position="108"/>
    </location>
</feature>
<reference evidence="3 4" key="1">
    <citation type="submission" date="2019-02" db="EMBL/GenBank/DDBJ databases">
        <title>Kribbella capetownensis sp. nov. and Kribbella speibonae sp. nov., isolated from soil.</title>
        <authorList>
            <person name="Curtis S.M."/>
            <person name="Norton I."/>
            <person name="Everest G.J."/>
            <person name="Meyers P.R."/>
        </authorList>
    </citation>
    <scope>NUCLEOTIDE SEQUENCE [LARGE SCALE GENOMIC DNA]</scope>
    <source>
        <strain evidence="3 4">DSM 27082</strain>
    </source>
</reference>
<dbReference type="AlphaFoldDB" id="A0A4R0IEY7"/>
<dbReference type="RefSeq" id="WP_131292543.1">
    <property type="nucleotide sequence ID" value="NZ_SJKA01000008.1"/>
</dbReference>
<keyword evidence="4" id="KW-1185">Reference proteome</keyword>
<evidence type="ECO:0000259" key="2">
    <source>
        <dbReference type="Pfam" id="PF17802"/>
    </source>
</evidence>
<name>A0A4R0IEY7_9ACTN</name>
<sequence>MTSSLDAGSRAGTSRRMRRPLVWAAGLLLVASALIVSPAAASHPEVSLAGSNFEIDTDANLKVDDAAPSIDWASVTETRKADKPTGATDDSFGQGTKEDTAVPTVVDGSIPPNKSDLLNFGVYLEDTATTDFLHLFWHRVQEPSGTTNMDFEFNKSLTTSANGITPVRTAGDVLIQYDLSQGGTNPVLFLSRWLTTGPTSACEASNSLPCWSDKQNLSAQGDATGSINTTAIPAADSDGLATSPNVVSSRTFGEASIDFSALGGGTDPCVSFGSAYLKSRSSDSFTAALKDFIAPAPLNLASCGAIKVTKTRKHAADGPGSHPHAGVPFTVNGVTQTTDANGETCFGNLQFGSYSVTETLPTGYVADGPLTKTVVVDNVASCTATPYTGETVTFGNTPLTDLSVSVNSQIDGGTASTMVCTGPTGTVATGTTGTNGDGSTSATNLPPGTYTCTIVIDP</sequence>
<protein>
    <recommendedName>
        <fullName evidence="2">SpaA-like prealbumin fold domain-containing protein</fullName>
    </recommendedName>
</protein>
<dbReference type="InterPro" id="IPR013783">
    <property type="entry name" value="Ig-like_fold"/>
</dbReference>